<evidence type="ECO:0000256" key="7">
    <source>
        <dbReference type="ARBA" id="ARBA00023157"/>
    </source>
</evidence>
<dbReference type="NCBIfam" id="NF040941">
    <property type="entry name" value="GGGWT_bact"/>
    <property type="match status" value="1"/>
</dbReference>
<keyword evidence="7" id="KW-1015">Disulfide bond</keyword>
<feature type="domain" description="Fibronectin type-III" evidence="8">
    <location>
        <begin position="513"/>
        <end position="603"/>
    </location>
</feature>
<dbReference type="AlphaFoldDB" id="A0A212CNF4"/>
<evidence type="ECO:0000256" key="5">
    <source>
        <dbReference type="ARBA" id="ARBA00022729"/>
    </source>
</evidence>
<name>A0A212CNF4_CEREH</name>
<dbReference type="PANTHER" id="PTHR46708:SF1">
    <property type="entry name" value="TENASCIN"/>
    <property type="match status" value="1"/>
</dbReference>
<dbReference type="GO" id="GO:0030155">
    <property type="term" value="P:regulation of cell adhesion"/>
    <property type="evidence" value="ECO:0007669"/>
    <property type="project" value="TreeGrafter"/>
</dbReference>
<evidence type="ECO:0000256" key="2">
    <source>
        <dbReference type="ARBA" id="ARBA00022525"/>
    </source>
</evidence>
<dbReference type="InterPro" id="IPR014716">
    <property type="entry name" value="Fibrinogen_a/b/g_C_1"/>
</dbReference>
<dbReference type="PROSITE" id="PS50853">
    <property type="entry name" value="FN3"/>
    <property type="match status" value="10"/>
</dbReference>
<dbReference type="Proteomes" id="UP000242450">
    <property type="component" value="Chromosome 16"/>
</dbReference>
<dbReference type="CDD" id="cd00087">
    <property type="entry name" value="FReD"/>
    <property type="match status" value="1"/>
</dbReference>
<feature type="domain" description="Fibronectin type-III" evidence="8">
    <location>
        <begin position="34"/>
        <end position="123"/>
    </location>
</feature>
<dbReference type="InterPro" id="IPR050991">
    <property type="entry name" value="ECM_Regulatory_Proteins"/>
</dbReference>
<evidence type="ECO:0000259" key="8">
    <source>
        <dbReference type="PROSITE" id="PS50853"/>
    </source>
</evidence>
<dbReference type="PANTHER" id="PTHR46708">
    <property type="entry name" value="TENASCIN"/>
    <property type="match status" value="1"/>
</dbReference>
<feature type="domain" description="Fibronectin type-III" evidence="8">
    <location>
        <begin position="957"/>
        <end position="1045"/>
    </location>
</feature>
<dbReference type="FunFam" id="2.60.40.10:FF:000610">
    <property type="entry name" value="Tenascin C"/>
    <property type="match status" value="1"/>
</dbReference>
<organism evidence="10 11">
    <name type="scientific">Cervus elaphus hippelaphus</name>
    <name type="common">European red deer</name>
    <dbReference type="NCBI Taxonomy" id="46360"/>
    <lineage>
        <taxon>Eukaryota</taxon>
        <taxon>Metazoa</taxon>
        <taxon>Chordata</taxon>
        <taxon>Craniata</taxon>
        <taxon>Vertebrata</taxon>
        <taxon>Euteleostomi</taxon>
        <taxon>Mammalia</taxon>
        <taxon>Eutheria</taxon>
        <taxon>Laurasiatheria</taxon>
        <taxon>Artiodactyla</taxon>
        <taxon>Ruminantia</taxon>
        <taxon>Pecora</taxon>
        <taxon>Cervidae</taxon>
        <taxon>Cervinae</taxon>
        <taxon>Cervus</taxon>
    </lineage>
</organism>
<dbReference type="InterPro" id="IPR013783">
    <property type="entry name" value="Ig-like_fold"/>
</dbReference>
<keyword evidence="4" id="KW-0245">EGF-like domain</keyword>
<dbReference type="SUPFAM" id="SSF49265">
    <property type="entry name" value="Fibronectin type III"/>
    <property type="match status" value="9"/>
</dbReference>
<evidence type="ECO:0000313" key="11">
    <source>
        <dbReference type="Proteomes" id="UP000242450"/>
    </source>
</evidence>
<dbReference type="FunFam" id="2.60.40.10:FF:000611">
    <property type="entry name" value="Tenascin C"/>
    <property type="match status" value="1"/>
</dbReference>
<evidence type="ECO:0000259" key="9">
    <source>
        <dbReference type="PROSITE" id="PS51406"/>
    </source>
</evidence>
<accession>A0A212CNF4</accession>
<feature type="domain" description="Fibronectin type-III" evidence="8">
    <location>
        <begin position="696"/>
        <end position="785"/>
    </location>
</feature>
<feature type="non-terminal residue" evidence="10">
    <location>
        <position position="1"/>
    </location>
</feature>
<dbReference type="InterPro" id="IPR036056">
    <property type="entry name" value="Fibrinogen-like_C"/>
</dbReference>
<feature type="domain" description="Fibronectin type-III" evidence="8">
    <location>
        <begin position="125"/>
        <end position="214"/>
    </location>
</feature>
<dbReference type="SUPFAM" id="SSF56496">
    <property type="entry name" value="Fibrinogen C-terminal domain-like"/>
    <property type="match status" value="1"/>
</dbReference>
<dbReference type="SMART" id="SM00186">
    <property type="entry name" value="FBG"/>
    <property type="match status" value="1"/>
</dbReference>
<evidence type="ECO:0000256" key="4">
    <source>
        <dbReference type="ARBA" id="ARBA00022536"/>
    </source>
</evidence>
<evidence type="ECO:0000313" key="10">
    <source>
        <dbReference type="EMBL" id="OWK07374.1"/>
    </source>
</evidence>
<dbReference type="Pfam" id="PF00147">
    <property type="entry name" value="Fibrinogen_C"/>
    <property type="match status" value="1"/>
</dbReference>
<dbReference type="InterPro" id="IPR003961">
    <property type="entry name" value="FN3_dom"/>
</dbReference>
<dbReference type="Pfam" id="PF00041">
    <property type="entry name" value="fn3"/>
    <property type="match status" value="11"/>
</dbReference>
<feature type="domain" description="Fibronectin type-III" evidence="8">
    <location>
        <begin position="422"/>
        <end position="511"/>
    </location>
</feature>
<dbReference type="GO" id="GO:0005615">
    <property type="term" value="C:extracellular space"/>
    <property type="evidence" value="ECO:0007669"/>
    <property type="project" value="TreeGrafter"/>
</dbReference>
<dbReference type="Gene3D" id="3.90.215.10">
    <property type="entry name" value="Gamma Fibrinogen, chain A, domain 1"/>
    <property type="match status" value="1"/>
</dbReference>
<keyword evidence="5" id="KW-0732">Signal</keyword>
<evidence type="ECO:0000256" key="3">
    <source>
        <dbReference type="ARBA" id="ARBA00022530"/>
    </source>
</evidence>
<comment type="subcellular location">
    <subcellularLocation>
        <location evidence="1">Secreted</location>
        <location evidence="1">Extracellular space</location>
        <location evidence="1">Extracellular matrix</location>
    </subcellularLocation>
</comment>
<dbReference type="FunFam" id="2.60.40.10:FF:000529">
    <property type="entry name" value="Tenascin C"/>
    <property type="match status" value="1"/>
</dbReference>
<dbReference type="FunFam" id="2.60.40.10:FF:000274">
    <property type="entry name" value="Tenascin C"/>
    <property type="match status" value="1"/>
</dbReference>
<keyword evidence="2" id="KW-0964">Secreted</keyword>
<dbReference type="FunFam" id="2.60.40.10:FF:000398">
    <property type="entry name" value="Tenascin C"/>
    <property type="match status" value="1"/>
</dbReference>
<feature type="domain" description="Fibronectin type-III" evidence="8">
    <location>
        <begin position="331"/>
        <end position="421"/>
    </location>
</feature>
<keyword evidence="6" id="KW-0677">Repeat</keyword>
<dbReference type="CDD" id="cd00063">
    <property type="entry name" value="FN3"/>
    <property type="match status" value="11"/>
</dbReference>
<sequence>HPKRVCISEFPDGKRFRRGLTDPISYHYSDHAPELENLTVTKAGWDGLRLNWTAADQAYEHFVIQVQEANGVEEARNLTVPGSLRAVDVPGLKAATPYRVTIHGVIRGYRTPVLSAEASTGDTPHLGEVTVSEVGWEALKLNWTAPEGVYEQFLIQVQEPGTEEAAQNLTVPGGLRSVDLPGLKAATPYRITIRGVTRDFSTAPLSVEVLTEEAPGLGNLTVTEVSWDALRLHWTSPDGIYEQFVIKIRETDQPREVHSLTVPGSQHAVEIPGLKAGTSYTITLLGKVRDRSTQPLAVEAATPYSVTIYGVIRGYRTPVLSAEASTAGEPELGNLSVSDITSESFNLSWTATDGAFETFTVEIIDSNRFLETMEYNVSGAERTAHISGLRPSNDFIVYLSGLAPSMQTKTISATATTVAEPLLSHLTVSNVTSGSVAISWKAQESTFDSFLVEVRNSDPFQETVVHSLPAASRSFVITNLKASSDYTAHLHGLIGRQHAQTLMVQATTEPEPQLGTLVLSNITPDSFNVSWTTQAGPFAKIVINVSDSHSLHAPQQLTVSGDAQHAHVTGLVENTGYDVSVAGAPWAGGSTRPLTAFVVTEALPLLENLTISDINPYGFTVSWMASENAFDSFLVTVVDSGKLLDPQEFTLSGTQRKLELRGLITGIGYEVMVSGFTQGHQTKPLRAEIITEAEPEVDNLLVSDATPDGFRLSWTADEGVFDSFVLKIRDTKKQSEPLEITLLAPERTRDITGLREATEYEIELYGISSGRRSQPVTAIATTAMGSPKEILFSDITENSATVSWMAPTSQVESFRITYVPMAGGTPSAVTVDGTKTQTKLLRLLPGADYLVSVIALKGFEESEPVSGTLNTVLDGPSSLVTANITDSEALAMWQPAIAPVDNYVISYTGERVPEITRTVSGNTVEYALTNLEPATEYTLRIFAEKGPQKSSTITTKFTTDFTATEVQSETALLTWRPPRASVTGYLLVYESVDGTIKEVVVDPDTTSYSLTDLSPSTHYTARIQALNGTLRSKTVKTTFTTTGVLYRFPRDCSQAMLNGDTTSGVYTIYLNNNKTQKQEVFCDMTSDGGGWIVFLRRKNGREDFYRNWKAYTAGFGDLREEFWLGLDTLSKITAQGQYELRVDLRDHGQSAYAVYDRFSVGDSRTRYRLKVEGYSGTAGDSMAYHNGRSFSTFDKDTDSAITNCALSYKGAFWYKNCHRVNLMGRYGDNSHSQGVNWFHWKGHEHSIQFAEMKLRPSNFRNLEGRRKRA</sequence>
<feature type="domain" description="Fibronectin type-III" evidence="8">
    <location>
        <begin position="216"/>
        <end position="306"/>
    </location>
</feature>
<dbReference type="FunFam" id="2.60.40.10:FF:000346">
    <property type="entry name" value="Tenascin C"/>
    <property type="match status" value="1"/>
</dbReference>
<comment type="caution">
    <text evidence="10">The sequence shown here is derived from an EMBL/GenBank/DDBJ whole genome shotgun (WGS) entry which is preliminary data.</text>
</comment>
<dbReference type="EMBL" id="MKHE01000016">
    <property type="protein sequence ID" value="OWK07374.1"/>
    <property type="molecule type" value="Genomic_DNA"/>
</dbReference>
<dbReference type="OrthoDB" id="442731at2759"/>
<dbReference type="SMART" id="SM00060">
    <property type="entry name" value="FN3"/>
    <property type="match status" value="11"/>
</dbReference>
<keyword evidence="11" id="KW-1185">Reference proteome</keyword>
<evidence type="ECO:0000256" key="1">
    <source>
        <dbReference type="ARBA" id="ARBA00004498"/>
    </source>
</evidence>
<evidence type="ECO:0000256" key="6">
    <source>
        <dbReference type="ARBA" id="ARBA00022737"/>
    </source>
</evidence>
<feature type="domain" description="Fibrinogen C-terminal" evidence="9">
    <location>
        <begin position="1043"/>
        <end position="1258"/>
    </location>
</feature>
<feature type="domain" description="Fibronectin type-III" evidence="8">
    <location>
        <begin position="605"/>
        <end position="695"/>
    </location>
</feature>
<proteinExistence type="predicted"/>
<protein>
    <submittedName>
        <fullName evidence="10">TNC</fullName>
    </submittedName>
</protein>
<gene>
    <name evidence="10" type="ORF">Celaphus_00016894</name>
</gene>
<reference evidence="10 11" key="1">
    <citation type="journal article" date="2018" name="Mol. Genet. Genomics">
        <title>The red deer Cervus elaphus genome CerEla1.0: sequencing, annotating, genes, and chromosomes.</title>
        <authorList>
            <person name="Bana N.A."/>
            <person name="Nyiri A."/>
            <person name="Nagy J."/>
            <person name="Frank K."/>
            <person name="Nagy T."/>
            <person name="Steger V."/>
            <person name="Schiller M."/>
            <person name="Lakatos P."/>
            <person name="Sugar L."/>
            <person name="Horn P."/>
            <person name="Barta E."/>
            <person name="Orosz L."/>
        </authorList>
    </citation>
    <scope>NUCLEOTIDE SEQUENCE [LARGE SCALE GENOMIC DNA]</scope>
    <source>
        <strain evidence="10">Hungarian</strain>
    </source>
</reference>
<dbReference type="InterPro" id="IPR002181">
    <property type="entry name" value="Fibrinogen_a/b/g_C_dom"/>
</dbReference>
<dbReference type="FunFam" id="3.90.215.10:FF:000001">
    <property type="entry name" value="Tenascin isoform 1"/>
    <property type="match status" value="1"/>
</dbReference>
<dbReference type="FunFam" id="2.60.40.10:FF:000939">
    <property type="entry name" value="Tenascin C"/>
    <property type="match status" value="1"/>
</dbReference>
<feature type="domain" description="Fibronectin type-III" evidence="8">
    <location>
        <begin position="786"/>
        <end position="875"/>
    </location>
</feature>
<dbReference type="Gene3D" id="2.60.40.10">
    <property type="entry name" value="Immunoglobulins"/>
    <property type="match status" value="11"/>
</dbReference>
<keyword evidence="3" id="KW-0272">Extracellular matrix</keyword>
<dbReference type="GO" id="GO:0031175">
    <property type="term" value="P:neuron projection development"/>
    <property type="evidence" value="ECO:0007669"/>
    <property type="project" value="TreeGrafter"/>
</dbReference>
<dbReference type="InterPro" id="IPR036116">
    <property type="entry name" value="FN3_sf"/>
</dbReference>
<dbReference type="PROSITE" id="PS51406">
    <property type="entry name" value="FIBRINOGEN_C_2"/>
    <property type="match status" value="1"/>
</dbReference>